<comment type="caution">
    <text evidence="2">The sequence shown here is derived from an EMBL/GenBank/DDBJ whole genome shotgun (WGS) entry which is preliminary data.</text>
</comment>
<gene>
    <name evidence="2" type="ORF">MEUPH1_LOCUS10822</name>
</gene>
<reference evidence="2 3" key="1">
    <citation type="submission" date="2023-01" db="EMBL/GenBank/DDBJ databases">
        <authorList>
            <person name="Whitehead M."/>
        </authorList>
    </citation>
    <scope>NUCLEOTIDE SEQUENCE [LARGE SCALE GENOMIC DNA]</scope>
</reference>
<dbReference type="AlphaFoldDB" id="A0AAV0WGW9"/>
<evidence type="ECO:0000313" key="3">
    <source>
        <dbReference type="Proteomes" id="UP001160148"/>
    </source>
</evidence>
<accession>A0AAV0WGW9</accession>
<organism evidence="2 3">
    <name type="scientific">Macrosiphum euphorbiae</name>
    <name type="common">potato aphid</name>
    <dbReference type="NCBI Taxonomy" id="13131"/>
    <lineage>
        <taxon>Eukaryota</taxon>
        <taxon>Metazoa</taxon>
        <taxon>Ecdysozoa</taxon>
        <taxon>Arthropoda</taxon>
        <taxon>Hexapoda</taxon>
        <taxon>Insecta</taxon>
        <taxon>Pterygota</taxon>
        <taxon>Neoptera</taxon>
        <taxon>Paraneoptera</taxon>
        <taxon>Hemiptera</taxon>
        <taxon>Sternorrhyncha</taxon>
        <taxon>Aphidomorpha</taxon>
        <taxon>Aphidoidea</taxon>
        <taxon>Aphididae</taxon>
        <taxon>Macrosiphini</taxon>
        <taxon>Macrosiphum</taxon>
    </lineage>
</organism>
<keyword evidence="3" id="KW-1185">Reference proteome</keyword>
<feature type="chain" id="PRO_5043404376" description="Secreted protein" evidence="1">
    <location>
        <begin position="26"/>
        <end position="108"/>
    </location>
</feature>
<evidence type="ECO:0000256" key="1">
    <source>
        <dbReference type="SAM" id="SignalP"/>
    </source>
</evidence>
<dbReference type="EMBL" id="CARXXK010000002">
    <property type="protein sequence ID" value="CAI6354897.1"/>
    <property type="molecule type" value="Genomic_DNA"/>
</dbReference>
<dbReference type="Proteomes" id="UP001160148">
    <property type="component" value="Unassembled WGS sequence"/>
</dbReference>
<evidence type="ECO:0000313" key="2">
    <source>
        <dbReference type="EMBL" id="CAI6354897.1"/>
    </source>
</evidence>
<evidence type="ECO:0008006" key="4">
    <source>
        <dbReference type="Google" id="ProtNLM"/>
    </source>
</evidence>
<keyword evidence="1" id="KW-0732">Signal</keyword>
<name>A0AAV0WGW9_9HEMI</name>
<feature type="signal peptide" evidence="1">
    <location>
        <begin position="1"/>
        <end position="25"/>
    </location>
</feature>
<sequence>MNKHTKNLLVFLLITGPGLILSVHAALCDPSIAPCREGSCMPCNLGKKQPVEQDDCTEPNGCPEVTMVKMEPPASVFEFRPQSRFTKPPTTCLFCLFNWNGFFWYYND</sequence>
<protein>
    <recommendedName>
        <fullName evidence="4">Secreted protein</fullName>
    </recommendedName>
</protein>
<proteinExistence type="predicted"/>